<evidence type="ECO:0000313" key="1">
    <source>
        <dbReference type="EMBL" id="MBD2756787.1"/>
    </source>
</evidence>
<dbReference type="RefSeq" id="WP_191042407.1">
    <property type="nucleotide sequence ID" value="NZ_JACXAA010000014.1"/>
</dbReference>
<dbReference type="AlphaFoldDB" id="A0A927GGA3"/>
<accession>A0A927GGA3</accession>
<organism evidence="1 2">
    <name type="scientific">Spirosoma validum</name>
    <dbReference type="NCBI Taxonomy" id="2771355"/>
    <lineage>
        <taxon>Bacteria</taxon>
        <taxon>Pseudomonadati</taxon>
        <taxon>Bacteroidota</taxon>
        <taxon>Cytophagia</taxon>
        <taxon>Cytophagales</taxon>
        <taxon>Cytophagaceae</taxon>
        <taxon>Spirosoma</taxon>
    </lineage>
</organism>
<name>A0A927GGA3_9BACT</name>
<protein>
    <submittedName>
        <fullName evidence="1">DUF1330 domain-containing protein</fullName>
    </submittedName>
</protein>
<dbReference type="Proteomes" id="UP000653797">
    <property type="component" value="Unassembled WGS sequence"/>
</dbReference>
<gene>
    <name evidence="1" type="ORF">IC230_28165</name>
</gene>
<comment type="caution">
    <text evidence="1">The sequence shown here is derived from an EMBL/GenBank/DDBJ whole genome shotgun (WGS) entry which is preliminary data.</text>
</comment>
<dbReference type="InterPro" id="IPR011008">
    <property type="entry name" value="Dimeric_a/b-barrel"/>
</dbReference>
<dbReference type="Gene3D" id="3.30.70.100">
    <property type="match status" value="1"/>
</dbReference>
<evidence type="ECO:0000313" key="2">
    <source>
        <dbReference type="Proteomes" id="UP000653797"/>
    </source>
</evidence>
<proteinExistence type="predicted"/>
<keyword evidence="2" id="KW-1185">Reference proteome</keyword>
<dbReference type="SUPFAM" id="SSF54909">
    <property type="entry name" value="Dimeric alpha+beta barrel"/>
    <property type="match status" value="1"/>
</dbReference>
<sequence length="100" mass="11880">MIYYTQILFVKPGREDVFHSFEDQVLPLLQQHHGELIYRVRPPKSSVVATTFGNPYEIHLVSFRSREDFEAYRDDPQRLQYVPLKDQSIERVMLIEGKLL</sequence>
<reference evidence="1" key="1">
    <citation type="submission" date="2020-09" db="EMBL/GenBank/DDBJ databases">
        <authorList>
            <person name="Kim M.K."/>
        </authorList>
    </citation>
    <scope>NUCLEOTIDE SEQUENCE</scope>
    <source>
        <strain evidence="1">BT704</strain>
    </source>
</reference>
<dbReference type="EMBL" id="JACXAA010000014">
    <property type="protein sequence ID" value="MBD2756787.1"/>
    <property type="molecule type" value="Genomic_DNA"/>
</dbReference>